<evidence type="ECO:0000313" key="11">
    <source>
        <dbReference type="Proteomes" id="UP000231693"/>
    </source>
</evidence>
<evidence type="ECO:0000256" key="6">
    <source>
        <dbReference type="PIRSR" id="PIRSR600223-1"/>
    </source>
</evidence>
<dbReference type="PROSITE" id="PS00761">
    <property type="entry name" value="SPASE_I_3"/>
    <property type="match status" value="1"/>
</dbReference>
<dbReference type="Pfam" id="PF10502">
    <property type="entry name" value="Peptidase_S26"/>
    <property type="match status" value="1"/>
</dbReference>
<keyword evidence="7" id="KW-0645">Protease</keyword>
<dbReference type="PANTHER" id="PTHR43390:SF1">
    <property type="entry name" value="CHLOROPLAST PROCESSING PEPTIDASE"/>
    <property type="match status" value="1"/>
</dbReference>
<accession>A0A2M9CCB8</accession>
<dbReference type="PANTHER" id="PTHR43390">
    <property type="entry name" value="SIGNAL PEPTIDASE I"/>
    <property type="match status" value="1"/>
</dbReference>
<keyword evidence="11" id="KW-1185">Reference proteome</keyword>
<feature type="active site" evidence="6">
    <location>
        <position position="199"/>
    </location>
</feature>
<evidence type="ECO:0000313" key="10">
    <source>
        <dbReference type="EMBL" id="PJJ68989.1"/>
    </source>
</evidence>
<comment type="catalytic activity">
    <reaction evidence="1 7">
        <text>Cleavage of hydrophobic, N-terminal signal or leader sequences from secreted and periplasmic proteins.</text>
        <dbReference type="EC" id="3.4.21.89"/>
    </reaction>
</comment>
<proteinExistence type="inferred from homology"/>
<comment type="similarity">
    <text evidence="3 7">Belongs to the peptidase S26 family.</text>
</comment>
<dbReference type="InterPro" id="IPR019758">
    <property type="entry name" value="Pept_S26A_signal_pept_1_CS"/>
</dbReference>
<dbReference type="PRINTS" id="PR00727">
    <property type="entry name" value="LEADERPTASE"/>
</dbReference>
<feature type="compositionally biased region" description="Polar residues" evidence="8">
    <location>
        <begin position="36"/>
        <end position="55"/>
    </location>
</feature>
<dbReference type="NCBIfam" id="TIGR02227">
    <property type="entry name" value="sigpep_I_bact"/>
    <property type="match status" value="1"/>
</dbReference>
<feature type="region of interest" description="Disordered" evidence="8">
    <location>
        <begin position="1"/>
        <end position="87"/>
    </location>
</feature>
<evidence type="ECO:0000256" key="5">
    <source>
        <dbReference type="ARBA" id="ARBA00022801"/>
    </source>
</evidence>
<name>A0A2M9CCB8_9CELL</name>
<evidence type="ECO:0000256" key="3">
    <source>
        <dbReference type="ARBA" id="ARBA00009370"/>
    </source>
</evidence>
<evidence type="ECO:0000259" key="9">
    <source>
        <dbReference type="Pfam" id="PF10502"/>
    </source>
</evidence>
<feature type="domain" description="Peptidase S26" evidence="9">
    <location>
        <begin position="100"/>
        <end position="289"/>
    </location>
</feature>
<keyword evidence="5 7" id="KW-0378">Hydrolase</keyword>
<evidence type="ECO:0000256" key="7">
    <source>
        <dbReference type="RuleBase" id="RU362042"/>
    </source>
</evidence>
<dbReference type="InterPro" id="IPR019533">
    <property type="entry name" value="Peptidase_S26"/>
</dbReference>
<keyword evidence="7" id="KW-1133">Transmembrane helix</keyword>
<feature type="compositionally biased region" description="Gly residues" evidence="8">
    <location>
        <begin position="69"/>
        <end position="81"/>
    </location>
</feature>
<dbReference type="EC" id="3.4.21.89" evidence="4 7"/>
<protein>
    <recommendedName>
        <fullName evidence="4 7">Signal peptidase I</fullName>
        <ecNumber evidence="4 7">3.4.21.89</ecNumber>
    </recommendedName>
</protein>
<dbReference type="GO" id="GO:0009003">
    <property type="term" value="F:signal peptidase activity"/>
    <property type="evidence" value="ECO:0007669"/>
    <property type="project" value="UniProtKB-EC"/>
</dbReference>
<organism evidence="10 11">
    <name type="scientific">Sediminihabitans luteus</name>
    <dbReference type="NCBI Taxonomy" id="1138585"/>
    <lineage>
        <taxon>Bacteria</taxon>
        <taxon>Bacillati</taxon>
        <taxon>Actinomycetota</taxon>
        <taxon>Actinomycetes</taxon>
        <taxon>Micrococcales</taxon>
        <taxon>Cellulomonadaceae</taxon>
        <taxon>Sediminihabitans</taxon>
    </lineage>
</organism>
<comment type="caution">
    <text evidence="10">The sequence shown here is derived from an EMBL/GenBank/DDBJ whole genome shotgun (WGS) entry which is preliminary data.</text>
</comment>
<comment type="subcellular location">
    <subcellularLocation>
        <location evidence="2">Cell membrane</location>
        <topology evidence="2">Single-pass type II membrane protein</topology>
    </subcellularLocation>
    <subcellularLocation>
        <location evidence="7">Membrane</location>
        <topology evidence="7">Single-pass type II membrane protein</topology>
    </subcellularLocation>
</comment>
<gene>
    <name evidence="10" type="ORF">CLV28_2796</name>
</gene>
<evidence type="ECO:0000256" key="4">
    <source>
        <dbReference type="ARBA" id="ARBA00013208"/>
    </source>
</evidence>
<keyword evidence="7" id="KW-0812">Transmembrane</keyword>
<dbReference type="Gene3D" id="2.10.109.10">
    <property type="entry name" value="Umud Fragment, subunit A"/>
    <property type="match status" value="1"/>
</dbReference>
<dbReference type="SUPFAM" id="SSF51306">
    <property type="entry name" value="LexA/Signal peptidase"/>
    <property type="match status" value="1"/>
</dbReference>
<dbReference type="GO" id="GO:0005886">
    <property type="term" value="C:plasma membrane"/>
    <property type="evidence" value="ECO:0007669"/>
    <property type="project" value="UniProtKB-SubCell"/>
</dbReference>
<dbReference type="CDD" id="cd06530">
    <property type="entry name" value="S26_SPase_I"/>
    <property type="match status" value="1"/>
</dbReference>
<feature type="compositionally biased region" description="Polar residues" evidence="8">
    <location>
        <begin position="11"/>
        <end position="29"/>
    </location>
</feature>
<dbReference type="InterPro" id="IPR000223">
    <property type="entry name" value="Pept_S26A_signal_pept_1"/>
</dbReference>
<dbReference type="EMBL" id="PGFE01000006">
    <property type="protein sequence ID" value="PJJ68989.1"/>
    <property type="molecule type" value="Genomic_DNA"/>
</dbReference>
<feature type="active site" evidence="6">
    <location>
        <position position="130"/>
    </location>
</feature>
<dbReference type="AlphaFoldDB" id="A0A2M9CCB8"/>
<dbReference type="GO" id="GO:0004252">
    <property type="term" value="F:serine-type endopeptidase activity"/>
    <property type="evidence" value="ECO:0007669"/>
    <property type="project" value="InterPro"/>
</dbReference>
<reference evidence="10 11" key="1">
    <citation type="submission" date="2017-11" db="EMBL/GenBank/DDBJ databases">
        <title>Genomic Encyclopedia of Archaeal and Bacterial Type Strains, Phase II (KMG-II): From Individual Species to Whole Genera.</title>
        <authorList>
            <person name="Goeker M."/>
        </authorList>
    </citation>
    <scope>NUCLEOTIDE SEQUENCE [LARGE SCALE GENOMIC DNA]</scope>
    <source>
        <strain evidence="10 11">DSM 25478</strain>
    </source>
</reference>
<sequence>MRDGRCHSGHVSDTTRPSANEPTGPQPTVSHDAVTPKTTSQNAASQEAVSRSTVTGPGPLDPTDDVRGGPAGAGDPDGAGDGVSDAAARGSGAQAASFLREVAIVVLAALVLSWLIKTFLVQAFYIPSQSMEDTLQKDDRVMVSRLVPGVFDVHRGDVVVFRDSADWLTQRPTAEPGPLRRALVWVGLLPQDSDEHLIKRVIGTPGDHVTCCTAEGKVSVNGVAIDEPYLKPGSVPSEIEFDRVVPDGMLFVMGDNRQDSIDSRYHENDGNGGFVPIDEVTGTAFVLVWPFDRFTWMTNPGEVFADVPAP</sequence>
<evidence type="ECO:0000256" key="2">
    <source>
        <dbReference type="ARBA" id="ARBA00004401"/>
    </source>
</evidence>
<feature type="transmembrane region" description="Helical" evidence="7">
    <location>
        <begin position="102"/>
        <end position="125"/>
    </location>
</feature>
<dbReference type="Proteomes" id="UP000231693">
    <property type="component" value="Unassembled WGS sequence"/>
</dbReference>
<evidence type="ECO:0000256" key="1">
    <source>
        <dbReference type="ARBA" id="ARBA00000677"/>
    </source>
</evidence>
<dbReference type="InterPro" id="IPR036286">
    <property type="entry name" value="LexA/Signal_pep-like_sf"/>
</dbReference>
<keyword evidence="7" id="KW-0472">Membrane</keyword>
<dbReference type="GO" id="GO:0006465">
    <property type="term" value="P:signal peptide processing"/>
    <property type="evidence" value="ECO:0007669"/>
    <property type="project" value="InterPro"/>
</dbReference>
<evidence type="ECO:0000256" key="8">
    <source>
        <dbReference type="SAM" id="MobiDB-lite"/>
    </source>
</evidence>